<feature type="region of interest" description="Disordered" evidence="1">
    <location>
        <begin position="46"/>
        <end position="66"/>
    </location>
</feature>
<comment type="caution">
    <text evidence="2">The sequence shown here is derived from an EMBL/GenBank/DDBJ whole genome shotgun (WGS) entry which is preliminary data.</text>
</comment>
<organism evidence="2 3">
    <name type="scientific">Adiantum capillus-veneris</name>
    <name type="common">Maidenhair fern</name>
    <dbReference type="NCBI Taxonomy" id="13818"/>
    <lineage>
        <taxon>Eukaryota</taxon>
        <taxon>Viridiplantae</taxon>
        <taxon>Streptophyta</taxon>
        <taxon>Embryophyta</taxon>
        <taxon>Tracheophyta</taxon>
        <taxon>Polypodiopsida</taxon>
        <taxon>Polypodiidae</taxon>
        <taxon>Polypodiales</taxon>
        <taxon>Pteridineae</taxon>
        <taxon>Pteridaceae</taxon>
        <taxon>Vittarioideae</taxon>
        <taxon>Adiantum</taxon>
    </lineage>
</organism>
<evidence type="ECO:0000313" key="2">
    <source>
        <dbReference type="EMBL" id="KAI5072147.1"/>
    </source>
</evidence>
<reference evidence="2" key="1">
    <citation type="submission" date="2021-01" db="EMBL/GenBank/DDBJ databases">
        <title>Adiantum capillus-veneris genome.</title>
        <authorList>
            <person name="Fang Y."/>
            <person name="Liao Q."/>
        </authorList>
    </citation>
    <scope>NUCLEOTIDE SEQUENCE</scope>
    <source>
        <strain evidence="2">H3</strain>
        <tissue evidence="2">Leaf</tissue>
    </source>
</reference>
<dbReference type="OrthoDB" id="1938490at2759"/>
<protein>
    <submittedName>
        <fullName evidence="2">Uncharacterized protein</fullName>
    </submittedName>
</protein>
<sequence length="66" mass="7346">MGRMRKPCNSVGRRGTARLWSTINLTYRLQRIAISEVDGDIQSITPVENAQPTKDAHQGLELPKIG</sequence>
<evidence type="ECO:0000256" key="1">
    <source>
        <dbReference type="SAM" id="MobiDB-lite"/>
    </source>
</evidence>
<name>A0A9D4URD7_ADICA</name>
<dbReference type="Proteomes" id="UP000886520">
    <property type="component" value="Chromosome 12"/>
</dbReference>
<accession>A0A9D4URD7</accession>
<gene>
    <name evidence="2" type="ORF">GOP47_0012253</name>
</gene>
<evidence type="ECO:0000313" key="3">
    <source>
        <dbReference type="Proteomes" id="UP000886520"/>
    </source>
</evidence>
<proteinExistence type="predicted"/>
<dbReference type="AlphaFoldDB" id="A0A9D4URD7"/>
<dbReference type="EMBL" id="JABFUD020000012">
    <property type="protein sequence ID" value="KAI5072147.1"/>
    <property type="molecule type" value="Genomic_DNA"/>
</dbReference>
<keyword evidence="3" id="KW-1185">Reference proteome</keyword>